<dbReference type="RefSeq" id="WP_191156852.1">
    <property type="nucleotide sequence ID" value="NZ_JACXAI010000005.1"/>
</dbReference>
<proteinExistence type="predicted"/>
<dbReference type="Gene3D" id="2.60.120.10">
    <property type="entry name" value="Jelly Rolls"/>
    <property type="match status" value="1"/>
</dbReference>
<dbReference type="EMBL" id="JACXAI010000005">
    <property type="protein sequence ID" value="MBD1379854.1"/>
    <property type="molecule type" value="Genomic_DNA"/>
</dbReference>
<accession>A0A926NE75</accession>
<dbReference type="AlphaFoldDB" id="A0A926NE75"/>
<reference evidence="1" key="1">
    <citation type="submission" date="2020-09" db="EMBL/GenBank/DDBJ databases">
        <title>A novel bacterium of genus Bacillus, isolated from South China Sea.</title>
        <authorList>
            <person name="Huang H."/>
            <person name="Mo K."/>
            <person name="Hu Y."/>
        </authorList>
    </citation>
    <scope>NUCLEOTIDE SEQUENCE</scope>
    <source>
        <strain evidence="1">IB182487</strain>
    </source>
</reference>
<evidence type="ECO:0000313" key="2">
    <source>
        <dbReference type="Proteomes" id="UP000626844"/>
    </source>
</evidence>
<dbReference type="Proteomes" id="UP000626844">
    <property type="component" value="Unassembled WGS sequence"/>
</dbReference>
<dbReference type="InterPro" id="IPR014710">
    <property type="entry name" value="RmlC-like_jellyroll"/>
</dbReference>
<keyword evidence="2" id="KW-1185">Reference proteome</keyword>
<organism evidence="1 2">
    <name type="scientific">Metabacillus arenae</name>
    <dbReference type="NCBI Taxonomy" id="2771434"/>
    <lineage>
        <taxon>Bacteria</taxon>
        <taxon>Bacillati</taxon>
        <taxon>Bacillota</taxon>
        <taxon>Bacilli</taxon>
        <taxon>Bacillales</taxon>
        <taxon>Bacillaceae</taxon>
        <taxon>Metabacillus</taxon>
    </lineage>
</organism>
<dbReference type="InterPro" id="IPR011051">
    <property type="entry name" value="RmlC_Cupin_sf"/>
</dbReference>
<name>A0A926NE75_9BACI</name>
<evidence type="ECO:0000313" key="1">
    <source>
        <dbReference type="EMBL" id="MBD1379854.1"/>
    </source>
</evidence>
<sequence length="117" mass="13210">MEIYRFDKAVGKPINLFSSNFSLMPIIKQEMKHIHIACMQLETEGVIGFHEAATNQLLLVIQGEGWVRGEAEQRIKIQAGEAAFWRQGEGHETTTKEGLTAIVIEGEDLNPEQMTRK</sequence>
<gene>
    <name evidence="1" type="ORF">IC621_06400</name>
</gene>
<protein>
    <submittedName>
        <fullName evidence="1">Cupin</fullName>
    </submittedName>
</protein>
<comment type="caution">
    <text evidence="1">The sequence shown here is derived from an EMBL/GenBank/DDBJ whole genome shotgun (WGS) entry which is preliminary data.</text>
</comment>
<dbReference type="SUPFAM" id="SSF51182">
    <property type="entry name" value="RmlC-like cupins"/>
    <property type="match status" value="1"/>
</dbReference>